<protein>
    <submittedName>
        <fullName evidence="2">Uncharacterized protein</fullName>
    </submittedName>
</protein>
<dbReference type="AlphaFoldDB" id="A0A7X0F046"/>
<reference evidence="2 3" key="1">
    <citation type="submission" date="2020-08" db="EMBL/GenBank/DDBJ databases">
        <title>Sequencing the genomes of 1000 actinobacteria strains.</title>
        <authorList>
            <person name="Klenk H.-P."/>
        </authorList>
    </citation>
    <scope>NUCLEOTIDE SEQUENCE [LARGE SCALE GENOMIC DNA]</scope>
    <source>
        <strain evidence="2 3">DSM 45913</strain>
    </source>
</reference>
<name>A0A7X0F046_9ACTN</name>
<feature type="compositionally biased region" description="Basic and acidic residues" evidence="1">
    <location>
        <begin position="115"/>
        <end position="129"/>
    </location>
</feature>
<dbReference type="EMBL" id="JACHJB010000002">
    <property type="protein sequence ID" value="MBB6347331.1"/>
    <property type="molecule type" value="Genomic_DNA"/>
</dbReference>
<sequence length="136" mass="14845">MVASFMIAVPSPWRRPLRAASPLLRTPPRRSDTASRTSSKIPGAFPDGAVREQHFTLDDDGERSVQPLCGMTCLGYVSTDSGQGRAQGRDGSLRGLTDGHGGGAQVRPRNAYSAARDEQQHRPKKDRHERGRRPAL</sequence>
<evidence type="ECO:0000256" key="1">
    <source>
        <dbReference type="SAM" id="MobiDB-lite"/>
    </source>
</evidence>
<feature type="compositionally biased region" description="Low complexity" evidence="1">
    <location>
        <begin position="16"/>
        <end position="26"/>
    </location>
</feature>
<evidence type="ECO:0000313" key="3">
    <source>
        <dbReference type="Proteomes" id="UP000583800"/>
    </source>
</evidence>
<evidence type="ECO:0000313" key="2">
    <source>
        <dbReference type="EMBL" id="MBB6347331.1"/>
    </source>
</evidence>
<dbReference type="Proteomes" id="UP000583800">
    <property type="component" value="Unassembled WGS sequence"/>
</dbReference>
<accession>A0A7X0F046</accession>
<feature type="region of interest" description="Disordered" evidence="1">
    <location>
        <begin position="16"/>
        <end position="136"/>
    </location>
</feature>
<dbReference type="RefSeq" id="WP_185085292.1">
    <property type="nucleotide sequence ID" value="NZ_JACHJB010000002.1"/>
</dbReference>
<comment type="caution">
    <text evidence="2">The sequence shown here is derived from an EMBL/GenBank/DDBJ whole genome shotgun (WGS) entry which is preliminary data.</text>
</comment>
<organism evidence="2 3">
    <name type="scientific">Nonomuraea muscovyensis</name>
    <dbReference type="NCBI Taxonomy" id="1124761"/>
    <lineage>
        <taxon>Bacteria</taxon>
        <taxon>Bacillati</taxon>
        <taxon>Actinomycetota</taxon>
        <taxon>Actinomycetes</taxon>
        <taxon>Streptosporangiales</taxon>
        <taxon>Streptosporangiaceae</taxon>
        <taxon>Nonomuraea</taxon>
    </lineage>
</organism>
<keyword evidence="3" id="KW-1185">Reference proteome</keyword>
<proteinExistence type="predicted"/>
<gene>
    <name evidence="2" type="ORF">FHU36_003876</name>
</gene>